<feature type="binding site" evidence="1">
    <location>
        <begin position="118"/>
        <end position="124"/>
    </location>
    <ligand>
        <name>(6S)-NADPHX</name>
        <dbReference type="ChEBI" id="CHEBI:64076"/>
    </ligand>
</feature>
<feature type="binding site" evidence="1">
    <location>
        <position position="154"/>
    </location>
    <ligand>
        <name>K(+)</name>
        <dbReference type="ChEBI" id="CHEBI:29103"/>
    </ligand>
</feature>
<feature type="binding site" evidence="1">
    <location>
        <position position="52"/>
    </location>
    <ligand>
        <name>K(+)</name>
        <dbReference type="ChEBI" id="CHEBI:29103"/>
    </ligand>
</feature>
<keyword evidence="1" id="KW-0547">Nucleotide-binding</keyword>
<evidence type="ECO:0000256" key="1">
    <source>
        <dbReference type="HAMAP-Rule" id="MF_01966"/>
    </source>
</evidence>
<feature type="binding site" evidence="1">
    <location>
        <position position="114"/>
    </location>
    <ligand>
        <name>K(+)</name>
        <dbReference type="ChEBI" id="CHEBI:29103"/>
    </ligand>
</feature>
<keyword evidence="1" id="KW-0630">Potassium</keyword>
<protein>
    <recommendedName>
        <fullName evidence="1">NAD(P)H-hydrate epimerase</fullName>
        <ecNumber evidence="1">5.1.99.6</ecNumber>
    </recommendedName>
    <alternativeName>
        <fullName evidence="1">NAD(P)HX epimerase</fullName>
    </alternativeName>
</protein>
<reference evidence="4" key="1">
    <citation type="submission" date="2018-08" db="EMBL/GenBank/DDBJ databases">
        <authorList>
            <person name="Rodrigo-Torres L."/>
            <person name="Arahal R. D."/>
            <person name="Lucena T."/>
        </authorList>
    </citation>
    <scope>NUCLEOTIDE SEQUENCE [LARGE SCALE GENOMIC DNA]</scope>
    <source>
        <strain evidence="4">CECT 7235</strain>
    </source>
</reference>
<keyword evidence="1" id="KW-0413">Isomerase</keyword>
<dbReference type="NCBIfam" id="TIGR00197">
    <property type="entry name" value="yjeF_nterm"/>
    <property type="match status" value="1"/>
</dbReference>
<evidence type="ECO:0000313" key="4">
    <source>
        <dbReference type="Proteomes" id="UP000272908"/>
    </source>
</evidence>
<comment type="cofactor">
    <cofactor evidence="1">
        <name>K(+)</name>
        <dbReference type="ChEBI" id="CHEBI:29103"/>
    </cofactor>
    <text evidence="1">Binds 1 potassium ion per subunit.</text>
</comment>
<organism evidence="3 4">
    <name type="scientific">Roseinatronobacter ekhonensis</name>
    <dbReference type="NCBI Taxonomy" id="254356"/>
    <lineage>
        <taxon>Bacteria</taxon>
        <taxon>Pseudomonadati</taxon>
        <taxon>Pseudomonadota</taxon>
        <taxon>Alphaproteobacteria</taxon>
        <taxon>Rhodobacterales</taxon>
        <taxon>Paracoccaceae</taxon>
        <taxon>Roseinatronobacter</taxon>
    </lineage>
</organism>
<dbReference type="AlphaFoldDB" id="A0A3B0MCV0"/>
<dbReference type="Proteomes" id="UP000272908">
    <property type="component" value="Unassembled WGS sequence"/>
</dbReference>
<proteinExistence type="inferred from homology"/>
<dbReference type="InterPro" id="IPR004443">
    <property type="entry name" value="YjeF_N_dom"/>
</dbReference>
<dbReference type="PROSITE" id="PS51385">
    <property type="entry name" value="YJEF_N"/>
    <property type="match status" value="1"/>
</dbReference>
<dbReference type="SUPFAM" id="SSF64153">
    <property type="entry name" value="YjeF N-terminal domain-like"/>
    <property type="match status" value="1"/>
</dbReference>
<keyword evidence="4" id="KW-1185">Reference proteome</keyword>
<comment type="catalytic activity">
    <reaction evidence="1">
        <text>(6R)-NADHX = (6S)-NADHX</text>
        <dbReference type="Rhea" id="RHEA:32215"/>
        <dbReference type="ChEBI" id="CHEBI:64074"/>
        <dbReference type="ChEBI" id="CHEBI:64075"/>
        <dbReference type="EC" id="5.1.99.6"/>
    </reaction>
</comment>
<dbReference type="EMBL" id="UIHC01000009">
    <property type="protein sequence ID" value="SUZ31528.1"/>
    <property type="molecule type" value="Genomic_DNA"/>
</dbReference>
<feature type="binding site" evidence="1">
    <location>
        <begin position="51"/>
        <end position="55"/>
    </location>
    <ligand>
        <name>(6S)-NADPHX</name>
        <dbReference type="ChEBI" id="CHEBI:64076"/>
    </ligand>
</feature>
<keyword evidence="1" id="KW-0520">NAD</keyword>
<dbReference type="Pfam" id="PF03853">
    <property type="entry name" value="YjeF_N"/>
    <property type="match status" value="1"/>
</dbReference>
<dbReference type="HAMAP" id="MF_01966">
    <property type="entry name" value="NADHX_epimerase"/>
    <property type="match status" value="1"/>
</dbReference>
<keyword evidence="1" id="KW-0521">NADP</keyword>
<evidence type="ECO:0000259" key="2">
    <source>
        <dbReference type="PROSITE" id="PS51385"/>
    </source>
</evidence>
<dbReference type="GO" id="GO:0000166">
    <property type="term" value="F:nucleotide binding"/>
    <property type="evidence" value="ECO:0007669"/>
    <property type="project" value="UniProtKB-KW"/>
</dbReference>
<comment type="catalytic activity">
    <reaction evidence="1">
        <text>(6R)-NADPHX = (6S)-NADPHX</text>
        <dbReference type="Rhea" id="RHEA:32227"/>
        <dbReference type="ChEBI" id="CHEBI:64076"/>
        <dbReference type="ChEBI" id="CHEBI:64077"/>
        <dbReference type="EC" id="5.1.99.6"/>
    </reaction>
</comment>
<dbReference type="Gene3D" id="3.40.50.10260">
    <property type="entry name" value="YjeF N-terminal domain"/>
    <property type="match status" value="1"/>
</dbReference>
<comment type="function">
    <text evidence="1">Catalyzes the epimerization of the S- and R-forms of NAD(P)HX, a damaged form of NAD(P)H that is a result of enzymatic or heat-dependent hydration. This is a prerequisite for the S-specific NAD(P)H-hydrate dehydratase to allow the repair of both epimers of NAD(P)HX.</text>
</comment>
<dbReference type="GO" id="GO:0052856">
    <property type="term" value="F:NAD(P)HX epimerase activity"/>
    <property type="evidence" value="ECO:0007669"/>
    <property type="project" value="UniProtKB-UniRule"/>
</dbReference>
<comment type="similarity">
    <text evidence="1">Belongs to the NnrE/AIBP family.</text>
</comment>
<name>A0A3B0MCV0_9RHOB</name>
<keyword evidence="1" id="KW-0479">Metal-binding</keyword>
<dbReference type="InterPro" id="IPR036652">
    <property type="entry name" value="YjeF_N_dom_sf"/>
</dbReference>
<feature type="binding site" evidence="1">
    <location>
        <position position="151"/>
    </location>
    <ligand>
        <name>(6S)-NADPHX</name>
        <dbReference type="ChEBI" id="CHEBI:64076"/>
    </ligand>
</feature>
<comment type="caution">
    <text evidence="1">Lacks conserved residue(s) required for the propagation of feature annotation.</text>
</comment>
<gene>
    <name evidence="3" type="primary">nnr_1</name>
    <name evidence="1" type="synonym">nnrE</name>
    <name evidence="3" type="ORF">ROE7235_01274</name>
</gene>
<dbReference type="GO" id="GO:0046872">
    <property type="term" value="F:metal ion binding"/>
    <property type="evidence" value="ECO:0007669"/>
    <property type="project" value="UniProtKB-KW"/>
</dbReference>
<feature type="domain" description="YjeF N-terminal" evidence="2">
    <location>
        <begin position="1"/>
        <end position="204"/>
    </location>
</feature>
<sequence length="204" mass="21140">MRAVEMAAIDSGTVTGLALMERAGAGVVASFHTNWPALRSGSARILCGPGNNGGDGFVIARLLHANGWQVQVVTFGHPDQLPQDARHNFNRLAMPVADGATTPPTQFDGDLSVDAMFGTGLTRPISDPAMASWLHCHDRFCAAGGAAIAVDIPSGLDADSGRVLQGSACARSGLTVTFHRAKPGHYLADGPEFCGTLHIVGIGL</sequence>
<evidence type="ECO:0000313" key="3">
    <source>
        <dbReference type="EMBL" id="SUZ31528.1"/>
    </source>
</evidence>
<accession>A0A3B0MCV0</accession>
<dbReference type="EC" id="5.1.99.6" evidence="1"/>